<proteinExistence type="predicted"/>
<dbReference type="SMART" id="SM00042">
    <property type="entry name" value="CUB"/>
    <property type="match status" value="2"/>
</dbReference>
<dbReference type="PROSITE" id="PS01180">
    <property type="entry name" value="CUB"/>
    <property type="match status" value="2"/>
</dbReference>
<feature type="domain" description="CUB" evidence="4">
    <location>
        <begin position="33"/>
        <end position="154"/>
    </location>
</feature>
<comment type="caution">
    <text evidence="2">Lacks conserved residue(s) required for the propagation of feature annotation.</text>
</comment>
<dbReference type="AlphaFoldDB" id="A0AAW1AJE1"/>
<keyword evidence="1" id="KW-1015">Disulfide bond</keyword>
<dbReference type="PANTHER" id="PTHR47537:SF2">
    <property type="entry name" value="CUBILIN"/>
    <property type="match status" value="1"/>
</dbReference>
<keyword evidence="3" id="KW-0732">Signal</keyword>
<dbReference type="FunFam" id="2.60.120.290:FF:000058">
    <property type="entry name" value="CUB domaincontaining protein"/>
    <property type="match status" value="1"/>
</dbReference>
<feature type="chain" id="PRO_5043317897" description="CUB domain-containing protein" evidence="3">
    <location>
        <begin position="19"/>
        <end position="328"/>
    </location>
</feature>
<accession>A0AAW1AJE1</accession>
<keyword evidence="6" id="KW-1185">Reference proteome</keyword>
<evidence type="ECO:0000256" key="2">
    <source>
        <dbReference type="PROSITE-ProRule" id="PRU00059"/>
    </source>
</evidence>
<evidence type="ECO:0000313" key="6">
    <source>
        <dbReference type="Proteomes" id="UP001432146"/>
    </source>
</evidence>
<dbReference type="InterPro" id="IPR000859">
    <property type="entry name" value="CUB_dom"/>
</dbReference>
<evidence type="ECO:0000259" key="4">
    <source>
        <dbReference type="PROSITE" id="PS01180"/>
    </source>
</evidence>
<dbReference type="CDD" id="cd00041">
    <property type="entry name" value="CUB"/>
    <property type="match status" value="2"/>
</dbReference>
<dbReference type="SUPFAM" id="SSF49854">
    <property type="entry name" value="Spermadhesin, CUB domain"/>
    <property type="match status" value="2"/>
</dbReference>
<dbReference type="Proteomes" id="UP001432146">
    <property type="component" value="Unassembled WGS sequence"/>
</dbReference>
<dbReference type="InterPro" id="IPR053207">
    <property type="entry name" value="Non-NMDA_GluR_Accessory"/>
</dbReference>
<comment type="caution">
    <text evidence="5">The sequence shown here is derived from an EMBL/GenBank/DDBJ whole genome shotgun (WGS) entry which is preliminary data.</text>
</comment>
<dbReference type="EMBL" id="JAWNGG020000016">
    <property type="protein sequence ID" value="KAK9308923.1"/>
    <property type="molecule type" value="Genomic_DNA"/>
</dbReference>
<feature type="domain" description="CUB" evidence="4">
    <location>
        <begin position="170"/>
        <end position="288"/>
    </location>
</feature>
<name>A0AAW1AJE1_9HYME</name>
<protein>
    <recommendedName>
        <fullName evidence="4">CUB domain-containing protein</fullName>
    </recommendedName>
</protein>
<dbReference type="GO" id="GO:0005886">
    <property type="term" value="C:plasma membrane"/>
    <property type="evidence" value="ECO:0007669"/>
    <property type="project" value="TreeGrafter"/>
</dbReference>
<evidence type="ECO:0000313" key="5">
    <source>
        <dbReference type="EMBL" id="KAK9308923.1"/>
    </source>
</evidence>
<dbReference type="Gene3D" id="2.60.120.290">
    <property type="entry name" value="Spermadhesin, CUB domain"/>
    <property type="match status" value="2"/>
</dbReference>
<dbReference type="PANTHER" id="PTHR47537">
    <property type="entry name" value="CUBILIN"/>
    <property type="match status" value="1"/>
</dbReference>
<reference evidence="5 6" key="1">
    <citation type="submission" date="2024-05" db="EMBL/GenBank/DDBJ databases">
        <title>The nuclear and mitochondrial genome assemblies of Tetragonisca angustula (Apidae: Meliponini), a tiny yet remarkable pollinator in the Neotropics.</title>
        <authorList>
            <person name="Ferrari R."/>
            <person name="Ricardo P.C."/>
            <person name="Dias F.C."/>
            <person name="Araujo N.S."/>
            <person name="Soares D.O."/>
            <person name="Zhou Q.-S."/>
            <person name="Zhu C.-D."/>
            <person name="Coutinho L."/>
            <person name="Airas M.C."/>
            <person name="Batista T.M."/>
        </authorList>
    </citation>
    <scope>NUCLEOTIDE SEQUENCE [LARGE SCALE GENOMIC DNA]</scope>
    <source>
        <strain evidence="5">ASF017062</strain>
        <tissue evidence="5">Abdomen</tissue>
    </source>
</reference>
<evidence type="ECO:0000256" key="3">
    <source>
        <dbReference type="SAM" id="SignalP"/>
    </source>
</evidence>
<dbReference type="InterPro" id="IPR035914">
    <property type="entry name" value="Sperma_CUB_dom_sf"/>
</dbReference>
<organism evidence="5 6">
    <name type="scientific">Tetragonisca angustula</name>
    <dbReference type="NCBI Taxonomy" id="166442"/>
    <lineage>
        <taxon>Eukaryota</taxon>
        <taxon>Metazoa</taxon>
        <taxon>Ecdysozoa</taxon>
        <taxon>Arthropoda</taxon>
        <taxon>Hexapoda</taxon>
        <taxon>Insecta</taxon>
        <taxon>Pterygota</taxon>
        <taxon>Neoptera</taxon>
        <taxon>Endopterygota</taxon>
        <taxon>Hymenoptera</taxon>
        <taxon>Apocrita</taxon>
        <taxon>Aculeata</taxon>
        <taxon>Apoidea</taxon>
        <taxon>Anthophila</taxon>
        <taxon>Apidae</taxon>
        <taxon>Tetragonisca</taxon>
    </lineage>
</organism>
<sequence>MLLFTVWWLVYASPVIFAVQRAKELGDGKASLCDIVFNSDSTKTGVVTSPGYPNPYPPRTHCTYDFQGRGKERVQVVFQDLNLYHTSNTANECDGVDSLVAYVHIDRKKEKIDEFCGEKPARPIMSNGPRLSLEFNGITSSRQSRGFKAVYSFTENFGITTGRQEAQYPCSFVYNSNETRNGTFASPNYPGLYPRDTECHYFFNGHPNERVHLHFHFFDVEGVTPCEAVSASDFVEFSNYMSRDRKYSRHCGQQKEFDVESDRKFFRVTFKSNDRYDATGFNASYVFVDEEGNYTTKPPMSNASAIKGATMVLVMLFVSPLLFGRVSL</sequence>
<evidence type="ECO:0000256" key="1">
    <source>
        <dbReference type="ARBA" id="ARBA00023157"/>
    </source>
</evidence>
<feature type="signal peptide" evidence="3">
    <location>
        <begin position="1"/>
        <end position="18"/>
    </location>
</feature>
<gene>
    <name evidence="5" type="ORF">QLX08_001327</name>
</gene>
<dbReference type="Pfam" id="PF00431">
    <property type="entry name" value="CUB"/>
    <property type="match status" value="2"/>
</dbReference>